<feature type="compositionally biased region" description="Polar residues" evidence="1">
    <location>
        <begin position="227"/>
        <end position="237"/>
    </location>
</feature>
<accession>A0A1E7F7G6</accession>
<dbReference type="EMBL" id="KV784361">
    <property type="protein sequence ID" value="OEU13955.1"/>
    <property type="molecule type" value="Genomic_DNA"/>
</dbReference>
<reference evidence="2 3" key="1">
    <citation type="submission" date="2016-09" db="EMBL/GenBank/DDBJ databases">
        <title>Extensive genetic diversity and differential bi-allelic expression allows diatom success in the polar Southern Ocean.</title>
        <authorList>
            <consortium name="DOE Joint Genome Institute"/>
            <person name="Mock T."/>
            <person name="Otillar R.P."/>
            <person name="Strauss J."/>
            <person name="Dupont C."/>
            <person name="Frickenhaus S."/>
            <person name="Maumus F."/>
            <person name="Mcmullan M."/>
            <person name="Sanges R."/>
            <person name="Schmutz J."/>
            <person name="Toseland A."/>
            <person name="Valas R."/>
            <person name="Veluchamy A."/>
            <person name="Ward B.J."/>
            <person name="Allen A."/>
            <person name="Barry K."/>
            <person name="Falciatore A."/>
            <person name="Ferrante M."/>
            <person name="Fortunato A.E."/>
            <person name="Gloeckner G."/>
            <person name="Gruber A."/>
            <person name="Hipkin R."/>
            <person name="Janech M."/>
            <person name="Kroth P."/>
            <person name="Leese F."/>
            <person name="Lindquist E."/>
            <person name="Lyon B.R."/>
            <person name="Martin J."/>
            <person name="Mayer C."/>
            <person name="Parker M."/>
            <person name="Quesneville H."/>
            <person name="Raymond J."/>
            <person name="Uhlig C."/>
            <person name="Valentin K.U."/>
            <person name="Worden A.Z."/>
            <person name="Armbrust E.V."/>
            <person name="Bowler C."/>
            <person name="Green B."/>
            <person name="Moulton V."/>
            <person name="Van Oosterhout C."/>
            <person name="Grigoriev I."/>
        </authorList>
    </citation>
    <scope>NUCLEOTIDE SEQUENCE [LARGE SCALE GENOMIC DNA]</scope>
    <source>
        <strain evidence="2 3">CCMP1102</strain>
    </source>
</reference>
<dbReference type="AlphaFoldDB" id="A0A1E7F7G6"/>
<feature type="compositionally biased region" description="Polar residues" evidence="1">
    <location>
        <begin position="176"/>
        <end position="189"/>
    </location>
</feature>
<dbReference type="Proteomes" id="UP000095751">
    <property type="component" value="Unassembled WGS sequence"/>
</dbReference>
<dbReference type="InParanoid" id="A0A1E7F7G6"/>
<feature type="compositionally biased region" description="Low complexity" evidence="1">
    <location>
        <begin position="281"/>
        <end position="294"/>
    </location>
</feature>
<evidence type="ECO:0000313" key="3">
    <source>
        <dbReference type="Proteomes" id="UP000095751"/>
    </source>
</evidence>
<name>A0A1E7F7G6_9STRA</name>
<feature type="compositionally biased region" description="Basic residues" evidence="1">
    <location>
        <begin position="158"/>
        <end position="174"/>
    </location>
</feature>
<proteinExistence type="predicted"/>
<keyword evidence="3" id="KW-1185">Reference proteome</keyword>
<evidence type="ECO:0000256" key="1">
    <source>
        <dbReference type="SAM" id="MobiDB-lite"/>
    </source>
</evidence>
<gene>
    <name evidence="2" type="ORF">FRACYDRAFT_242308</name>
</gene>
<sequence>MVKMVSSRRGSNFLLHNLGENDVVFGTKGNGRNEVFLKVLERNSEQYIQLSKFQKMGLIQQIIREWKGNFYILNSKTNDLCLAKKNNHELSTTDPSARKLYTSVRRMMNYVNSKNQRQHQPSPSQQQQQHETLTTAVPTTTVSSSTSSTSSNSIPQVRKVRIKKEKNKNKKRKTAPATSTNPGSTQNKHGIMMNTTTAYINHDHHCILPRSDIDFLHSSTSTNNNMNIAAPQRSTPMVTPEPSPRTTFSFLPPPPPQTSSSSPFTGHDAHPSIGIPISQDTSVLTPSSSSLPPSKETANAFTAKYRNSNNSTADNIIGHMEESAILALAYLASSSSTGF</sequence>
<feature type="region of interest" description="Disordered" evidence="1">
    <location>
        <begin position="227"/>
        <end position="297"/>
    </location>
</feature>
<dbReference type="KEGG" id="fcy:FRACYDRAFT_242308"/>
<evidence type="ECO:0000313" key="2">
    <source>
        <dbReference type="EMBL" id="OEU13955.1"/>
    </source>
</evidence>
<dbReference type="OrthoDB" id="47411at2759"/>
<feature type="compositionally biased region" description="Low complexity" evidence="1">
    <location>
        <begin position="118"/>
        <end position="153"/>
    </location>
</feature>
<protein>
    <submittedName>
        <fullName evidence="2">Uncharacterized protein</fullName>
    </submittedName>
</protein>
<organism evidence="2 3">
    <name type="scientific">Fragilariopsis cylindrus CCMP1102</name>
    <dbReference type="NCBI Taxonomy" id="635003"/>
    <lineage>
        <taxon>Eukaryota</taxon>
        <taxon>Sar</taxon>
        <taxon>Stramenopiles</taxon>
        <taxon>Ochrophyta</taxon>
        <taxon>Bacillariophyta</taxon>
        <taxon>Bacillariophyceae</taxon>
        <taxon>Bacillariophycidae</taxon>
        <taxon>Bacillariales</taxon>
        <taxon>Bacillariaceae</taxon>
        <taxon>Fragilariopsis</taxon>
    </lineage>
</organism>
<feature type="region of interest" description="Disordered" evidence="1">
    <location>
        <begin position="113"/>
        <end position="189"/>
    </location>
</feature>